<name>A0A1I0MF28_9BACT</name>
<accession>A0A1I0MF28</accession>
<dbReference type="SUPFAM" id="SSF53756">
    <property type="entry name" value="UDP-Glycosyltransferase/glycogen phosphorylase"/>
    <property type="match status" value="1"/>
</dbReference>
<dbReference type="AlphaFoldDB" id="A0A1I0MF28"/>
<dbReference type="PANTHER" id="PTHR45947:SF3">
    <property type="entry name" value="SULFOQUINOVOSYL TRANSFERASE SQD2"/>
    <property type="match status" value="1"/>
</dbReference>
<dbReference type="PANTHER" id="PTHR45947">
    <property type="entry name" value="SULFOQUINOVOSYL TRANSFERASE SQD2"/>
    <property type="match status" value="1"/>
</dbReference>
<dbReference type="Pfam" id="PF00534">
    <property type="entry name" value="Glycos_transf_1"/>
    <property type="match status" value="1"/>
</dbReference>
<gene>
    <name evidence="3" type="ORF">SAMN05216290_0330</name>
</gene>
<dbReference type="CDD" id="cd03794">
    <property type="entry name" value="GT4_WbuB-like"/>
    <property type="match status" value="1"/>
</dbReference>
<keyword evidence="3" id="KW-0808">Transferase</keyword>
<sequence>MATKILYIHQYFKTPQEGGAIRSYYLSRGLVEKGFEVELITSHNDSHYTIKQIDGIKVHYLPVKYANEMGFVQRINSFLKFVRQAKQLAAKIEGVEKAYISSTPLTVGLIGLWLKKKRNIPYIFEVRDLWPKAPIQIGAIKGALLKRYLYRMEAKIYRGAEKIVALSPGMRDWIKEVVADKEVYMIPNMADCQFFKKEIKDPKLIEFYHAETPFVVTYLGSIGQTNHLEFLLDIAEKSLQKGLNINFKIVGQGSRLSAIKLQAYLKKLNNVEFIGHQDKEGVRRILNITDATYVCFNNLPVLATNSPNKLFDSLASGKLTIVNTPGWTKDLVEKYKCGFYADPLNPDDFLEQISVFMSEKDKLEAYKTNARSIAEKLYSKRLQIEKLAKVLNNEQHFRASEDEVYILTA</sequence>
<organism evidence="3 4">
    <name type="scientific">Roseivirga pacifica</name>
    <dbReference type="NCBI Taxonomy" id="1267423"/>
    <lineage>
        <taxon>Bacteria</taxon>
        <taxon>Pseudomonadati</taxon>
        <taxon>Bacteroidota</taxon>
        <taxon>Cytophagia</taxon>
        <taxon>Cytophagales</taxon>
        <taxon>Roseivirgaceae</taxon>
        <taxon>Roseivirga</taxon>
    </lineage>
</organism>
<feature type="domain" description="Glycosyltransferase subfamily 4-like N-terminal" evidence="2">
    <location>
        <begin position="18"/>
        <end position="188"/>
    </location>
</feature>
<dbReference type="Gene3D" id="3.40.50.2000">
    <property type="entry name" value="Glycogen Phosphorylase B"/>
    <property type="match status" value="2"/>
</dbReference>
<evidence type="ECO:0000313" key="4">
    <source>
        <dbReference type="Proteomes" id="UP000199437"/>
    </source>
</evidence>
<dbReference type="EMBL" id="FOIR01000001">
    <property type="protein sequence ID" value="SEV86728.1"/>
    <property type="molecule type" value="Genomic_DNA"/>
</dbReference>
<evidence type="ECO:0000259" key="2">
    <source>
        <dbReference type="Pfam" id="PF13579"/>
    </source>
</evidence>
<dbReference type="InterPro" id="IPR001296">
    <property type="entry name" value="Glyco_trans_1"/>
</dbReference>
<dbReference type="RefSeq" id="WP_090256655.1">
    <property type="nucleotide sequence ID" value="NZ_FOIR01000001.1"/>
</dbReference>
<feature type="domain" description="Glycosyl transferase family 1" evidence="1">
    <location>
        <begin position="209"/>
        <end position="372"/>
    </location>
</feature>
<dbReference type="Pfam" id="PF13579">
    <property type="entry name" value="Glyco_trans_4_4"/>
    <property type="match status" value="1"/>
</dbReference>
<dbReference type="InterPro" id="IPR050194">
    <property type="entry name" value="Glycosyltransferase_grp1"/>
</dbReference>
<dbReference type="Proteomes" id="UP000199437">
    <property type="component" value="Unassembled WGS sequence"/>
</dbReference>
<evidence type="ECO:0000259" key="1">
    <source>
        <dbReference type="Pfam" id="PF00534"/>
    </source>
</evidence>
<dbReference type="GO" id="GO:0016758">
    <property type="term" value="F:hexosyltransferase activity"/>
    <property type="evidence" value="ECO:0007669"/>
    <property type="project" value="TreeGrafter"/>
</dbReference>
<dbReference type="STRING" id="1267423.SAMN05216290_0330"/>
<dbReference type="OrthoDB" id="9811902at2"/>
<proteinExistence type="predicted"/>
<keyword evidence="4" id="KW-1185">Reference proteome</keyword>
<evidence type="ECO:0000313" key="3">
    <source>
        <dbReference type="EMBL" id="SEV86728.1"/>
    </source>
</evidence>
<dbReference type="InterPro" id="IPR028098">
    <property type="entry name" value="Glyco_trans_4-like_N"/>
</dbReference>
<dbReference type="GeneID" id="99985093"/>
<protein>
    <submittedName>
        <fullName evidence="3">Glycosyltransferase involved in cell wall bisynthesis</fullName>
    </submittedName>
</protein>
<reference evidence="4" key="1">
    <citation type="submission" date="2016-10" db="EMBL/GenBank/DDBJ databases">
        <authorList>
            <person name="Varghese N."/>
            <person name="Submissions S."/>
        </authorList>
    </citation>
    <scope>NUCLEOTIDE SEQUENCE [LARGE SCALE GENOMIC DNA]</scope>
    <source>
        <strain evidence="4">CGMCC 1.12402</strain>
    </source>
</reference>